<evidence type="ECO:0000313" key="2">
    <source>
        <dbReference type="EnsemblPlants" id="Bo9g101060.1"/>
    </source>
</evidence>
<dbReference type="PANTHER" id="PTHR47854">
    <property type="entry name" value="SURFEIT LOCUS PROTEIN 2 (SURF2)"/>
    <property type="match status" value="1"/>
</dbReference>
<dbReference type="Gramene" id="Bo9g101060.1">
    <property type="protein sequence ID" value="Bo9g101060.1"/>
    <property type="gene ID" value="Bo9g101060"/>
</dbReference>
<dbReference type="EnsemblPlants" id="Bo9g101060.1">
    <property type="protein sequence ID" value="Bo9g101060.1"/>
    <property type="gene ID" value="Bo9g101060"/>
</dbReference>
<dbReference type="PANTHER" id="PTHR47854:SF1">
    <property type="entry name" value="SURFEIT LOCUS PROTEIN 2 (SURF2)"/>
    <property type="match status" value="1"/>
</dbReference>
<protein>
    <submittedName>
        <fullName evidence="2">Hexosyltransferase</fullName>
    </submittedName>
</protein>
<dbReference type="OMA" id="NDSELWM"/>
<evidence type="ECO:0000313" key="3">
    <source>
        <dbReference type="Proteomes" id="UP000032141"/>
    </source>
</evidence>
<dbReference type="STRING" id="109376.A0A0D3EA11"/>
<reference evidence="2" key="2">
    <citation type="submission" date="2015-03" db="UniProtKB">
        <authorList>
            <consortium name="EnsemblPlants"/>
        </authorList>
    </citation>
    <scope>IDENTIFICATION</scope>
</reference>
<dbReference type="AlphaFoldDB" id="A0A0D3EA11"/>
<evidence type="ECO:0000256" key="1">
    <source>
        <dbReference type="SAM" id="MobiDB-lite"/>
    </source>
</evidence>
<name>A0A0D3EA11_BRAOL</name>
<dbReference type="HOGENOM" id="CLU_049669_0_0_1"/>
<feature type="region of interest" description="Disordered" evidence="1">
    <location>
        <begin position="191"/>
        <end position="242"/>
    </location>
</feature>
<dbReference type="Proteomes" id="UP000032141">
    <property type="component" value="Chromosome C9"/>
</dbReference>
<sequence length="447" mass="51581">MTELKKVFKKKRKHYRKSTQRPWQTIGLWGRRGKGRQNRSNHAKADHSYENSKTGTAEGFAKVSCFENLLGSRTFVDIRNRRLRCVETGHEVVAGDEEAYTRNKRCRLGLIDHTLSHGKSPLTMFSQCLLSRLSYLWLKYLPFFLLFGYVLSSKLVCKIIGDTVNKNEEHIWKYVNRKRFLPRLEQVERGAGTSGKTKKIQVTNNHRRVKEETGSNDSELWMHKSSSGLESEQESDEENCKGSHCDAKEYEELSERTKRMSIEIGPRQMSSVIEKSAKYAQIAAEEVPNSFYCLGRKLAERIYAVASKLTNNSLYHVCVFSDNIVATSVVVNSTALNSKAPEKVVFHLVTNAMKSWFAMNMDNPRGVTVEVQKFEDFKWLNASYVPVLKQLQDSDTQSYYFSGHNDDGRTQIKFRNPKYLSTPNHLNAQLYLFIRPYKLGYEDIKFL</sequence>
<accession>A0A0D3EA11</accession>
<organism evidence="2 3">
    <name type="scientific">Brassica oleracea var. oleracea</name>
    <dbReference type="NCBI Taxonomy" id="109376"/>
    <lineage>
        <taxon>Eukaryota</taxon>
        <taxon>Viridiplantae</taxon>
        <taxon>Streptophyta</taxon>
        <taxon>Embryophyta</taxon>
        <taxon>Tracheophyta</taxon>
        <taxon>Spermatophyta</taxon>
        <taxon>Magnoliopsida</taxon>
        <taxon>eudicotyledons</taxon>
        <taxon>Gunneridae</taxon>
        <taxon>Pentapetalae</taxon>
        <taxon>rosids</taxon>
        <taxon>malvids</taxon>
        <taxon>Brassicales</taxon>
        <taxon>Brassicaceae</taxon>
        <taxon>Brassiceae</taxon>
        <taxon>Brassica</taxon>
    </lineage>
</organism>
<reference evidence="2 3" key="1">
    <citation type="journal article" date="2014" name="Genome Biol.">
        <title>Transcriptome and methylome profiling reveals relics of genome dominance in the mesopolyploid Brassica oleracea.</title>
        <authorList>
            <person name="Parkin I.A."/>
            <person name="Koh C."/>
            <person name="Tang H."/>
            <person name="Robinson S.J."/>
            <person name="Kagale S."/>
            <person name="Clarke W.E."/>
            <person name="Town C.D."/>
            <person name="Nixon J."/>
            <person name="Krishnakumar V."/>
            <person name="Bidwell S.L."/>
            <person name="Denoeud F."/>
            <person name="Belcram H."/>
            <person name="Links M.G."/>
            <person name="Just J."/>
            <person name="Clarke C."/>
            <person name="Bender T."/>
            <person name="Huebert T."/>
            <person name="Mason A.S."/>
            <person name="Pires J.C."/>
            <person name="Barker G."/>
            <person name="Moore J."/>
            <person name="Walley P.G."/>
            <person name="Manoli S."/>
            <person name="Batley J."/>
            <person name="Edwards D."/>
            <person name="Nelson M.N."/>
            <person name="Wang X."/>
            <person name="Paterson A.H."/>
            <person name="King G."/>
            <person name="Bancroft I."/>
            <person name="Chalhoub B."/>
            <person name="Sharpe A.G."/>
        </authorList>
    </citation>
    <scope>NUCLEOTIDE SEQUENCE</scope>
    <source>
        <strain evidence="2 3">cv. TO1000</strain>
    </source>
</reference>
<proteinExistence type="predicted"/>
<keyword evidence="3" id="KW-1185">Reference proteome</keyword>
<dbReference type="UniPathway" id="UPA00845"/>
<dbReference type="GO" id="GO:0045489">
    <property type="term" value="P:pectin biosynthetic process"/>
    <property type="evidence" value="ECO:0007669"/>
    <property type="project" value="UniProtKB-UniPathway"/>
</dbReference>
<dbReference type="InterPro" id="IPR008833">
    <property type="entry name" value="Surf2"/>
</dbReference>
<dbReference type="Pfam" id="PF05477">
    <property type="entry name" value="SURF2"/>
    <property type="match status" value="1"/>
</dbReference>
<feature type="region of interest" description="Disordered" evidence="1">
    <location>
        <begin position="30"/>
        <end position="52"/>
    </location>
</feature>
<feature type="compositionally biased region" description="Basic residues" evidence="1">
    <location>
        <begin position="31"/>
        <end position="42"/>
    </location>
</feature>